<proteinExistence type="predicted"/>
<evidence type="ECO:0000313" key="4">
    <source>
        <dbReference type="EMBL" id="GCE13261.1"/>
    </source>
</evidence>
<reference evidence="5" key="1">
    <citation type="submission" date="2018-12" db="EMBL/GenBank/DDBJ databases">
        <title>Tengunoibacter tsumagoiensis gen. nov., sp. nov., Dictyobacter kobayashii sp. nov., D. alpinus sp. nov., and D. joshuensis sp. nov. and description of Dictyobacteraceae fam. nov. within the order Ktedonobacterales isolated from Tengu-no-mugimeshi.</title>
        <authorList>
            <person name="Wang C.M."/>
            <person name="Zheng Y."/>
            <person name="Sakai Y."/>
            <person name="Toyoda A."/>
            <person name="Minakuchi Y."/>
            <person name="Abe K."/>
            <person name="Yokota A."/>
            <person name="Yabe S."/>
        </authorList>
    </citation>
    <scope>NUCLEOTIDE SEQUENCE [LARGE SCALE GENOMIC DNA]</scope>
    <source>
        <strain evidence="5">Uno3</strain>
    </source>
</reference>
<dbReference type="Proteomes" id="UP000287352">
    <property type="component" value="Unassembled WGS sequence"/>
</dbReference>
<evidence type="ECO:0000256" key="2">
    <source>
        <dbReference type="ARBA" id="ARBA00023315"/>
    </source>
</evidence>
<dbReference type="RefSeq" id="WP_126580804.1">
    <property type="nucleotide sequence ID" value="NZ_BIFR01000001.1"/>
</dbReference>
<protein>
    <recommendedName>
        <fullName evidence="3">N-acetyltransferase domain-containing protein</fullName>
    </recommendedName>
</protein>
<dbReference type="InterPro" id="IPR016181">
    <property type="entry name" value="Acyl_CoA_acyltransferase"/>
</dbReference>
<dbReference type="CDD" id="cd04301">
    <property type="entry name" value="NAT_SF"/>
    <property type="match status" value="1"/>
</dbReference>
<sequence>MSITILPFQENHLLGAANLLAQRHRRDLLAEPALPPQFADPAVSLKAVEKTWQQPLASGTVALAHNEVVGYVLGAPKIETKRGRTIWIPLAGHALAPSQDAELYRDLYAASAPRWIAEGCFEHYALIPAHDQDALAAWFALSFGKEHAHGLREIAPIKEPEHRFDPSIQIRRAERADLEAFMELATIIMRHQADSPVYSPLLPEEIVGRRQLFERVLTDPEAICWVAEKDGRFLAYQLYTPSEPEVDNLMDDEKSTYLNIAATREELRGQGIGQALTAHALRQAQEQGDTKVGVDWRVTNLSSSRFWPRQGFRTIAYRLYRHIDERVAWGHTQAFL</sequence>
<evidence type="ECO:0000313" key="5">
    <source>
        <dbReference type="Proteomes" id="UP000287352"/>
    </source>
</evidence>
<dbReference type="Gene3D" id="3.40.630.30">
    <property type="match status" value="1"/>
</dbReference>
<dbReference type="EMBL" id="BIFR01000001">
    <property type="protein sequence ID" value="GCE13261.1"/>
    <property type="molecule type" value="Genomic_DNA"/>
</dbReference>
<evidence type="ECO:0000259" key="3">
    <source>
        <dbReference type="PROSITE" id="PS51186"/>
    </source>
</evidence>
<keyword evidence="2" id="KW-0012">Acyltransferase</keyword>
<dbReference type="SUPFAM" id="SSF55729">
    <property type="entry name" value="Acyl-CoA N-acyltransferases (Nat)"/>
    <property type="match status" value="1"/>
</dbReference>
<dbReference type="Pfam" id="PF00583">
    <property type="entry name" value="Acetyltransf_1"/>
    <property type="match status" value="1"/>
</dbReference>
<feature type="domain" description="N-acetyltransferase" evidence="3">
    <location>
        <begin position="168"/>
        <end position="334"/>
    </location>
</feature>
<name>A0A402A2N1_9CHLR</name>
<comment type="caution">
    <text evidence="4">The sequence shown here is derived from an EMBL/GenBank/DDBJ whole genome shotgun (WGS) entry which is preliminary data.</text>
</comment>
<accession>A0A402A2N1</accession>
<organism evidence="4 5">
    <name type="scientific">Tengunoibacter tsumagoiensis</name>
    <dbReference type="NCBI Taxonomy" id="2014871"/>
    <lineage>
        <taxon>Bacteria</taxon>
        <taxon>Bacillati</taxon>
        <taxon>Chloroflexota</taxon>
        <taxon>Ktedonobacteria</taxon>
        <taxon>Ktedonobacterales</taxon>
        <taxon>Dictyobacteraceae</taxon>
        <taxon>Tengunoibacter</taxon>
    </lineage>
</organism>
<dbReference type="PROSITE" id="PS51186">
    <property type="entry name" value="GNAT"/>
    <property type="match status" value="1"/>
</dbReference>
<keyword evidence="5" id="KW-1185">Reference proteome</keyword>
<dbReference type="InterPro" id="IPR050832">
    <property type="entry name" value="Bact_Acetyltransf"/>
</dbReference>
<keyword evidence="1" id="KW-0808">Transferase</keyword>
<dbReference type="PANTHER" id="PTHR43877">
    <property type="entry name" value="AMINOALKYLPHOSPHONATE N-ACETYLTRANSFERASE-RELATED-RELATED"/>
    <property type="match status" value="1"/>
</dbReference>
<dbReference type="AlphaFoldDB" id="A0A402A2N1"/>
<gene>
    <name evidence="4" type="ORF">KTT_31200</name>
</gene>
<evidence type="ECO:0000256" key="1">
    <source>
        <dbReference type="ARBA" id="ARBA00022679"/>
    </source>
</evidence>
<dbReference type="OrthoDB" id="3971434at2"/>
<dbReference type="InterPro" id="IPR000182">
    <property type="entry name" value="GNAT_dom"/>
</dbReference>
<dbReference type="GO" id="GO:0016747">
    <property type="term" value="F:acyltransferase activity, transferring groups other than amino-acyl groups"/>
    <property type="evidence" value="ECO:0007669"/>
    <property type="project" value="InterPro"/>
</dbReference>
<dbReference type="PANTHER" id="PTHR43877:SF1">
    <property type="entry name" value="ACETYLTRANSFERASE"/>
    <property type="match status" value="1"/>
</dbReference>